<dbReference type="Proteomes" id="UP000031594">
    <property type="component" value="Unassembled WGS sequence"/>
</dbReference>
<feature type="region of interest" description="Disordered" evidence="1">
    <location>
        <begin position="18"/>
        <end position="51"/>
    </location>
</feature>
<reference evidence="2 4" key="1">
    <citation type="submission" date="2014-08" db="EMBL/GenBank/DDBJ databases">
        <title>Methylacidiphilum kamchatkense strain Kam1 draft genome sequence.</title>
        <authorList>
            <person name="Birkeland N.-K."/>
            <person name="Erikstad H.A."/>
        </authorList>
    </citation>
    <scope>NUCLEOTIDE SEQUENCE [LARGE SCALE GENOMIC DNA]</scope>
    <source>
        <strain evidence="2 4">Kam1</strain>
    </source>
</reference>
<dbReference type="EMBL" id="JQNX01000011">
    <property type="protein sequence ID" value="KIE57792.1"/>
    <property type="molecule type" value="Genomic_DNA"/>
</dbReference>
<evidence type="ECO:0000313" key="5">
    <source>
        <dbReference type="Proteomes" id="UP000315925"/>
    </source>
</evidence>
<organism evidence="3 5">
    <name type="scientific">Methylacidiphilum kamchatkense Kam1</name>
    <dbReference type="NCBI Taxonomy" id="1202785"/>
    <lineage>
        <taxon>Bacteria</taxon>
        <taxon>Pseudomonadati</taxon>
        <taxon>Verrucomicrobiota</taxon>
        <taxon>Methylacidiphilae</taxon>
        <taxon>Methylacidiphilales</taxon>
        <taxon>Methylacidiphilaceae</taxon>
        <taxon>Methylacidiphilum (ex Ratnadevi et al. 2023)</taxon>
    </lineage>
</organism>
<gene>
    <name evidence="2" type="ORF">A946_11205</name>
    <name evidence="3" type="ORF">kam1_241</name>
</gene>
<feature type="compositionally biased region" description="Basic and acidic residues" evidence="1">
    <location>
        <begin position="34"/>
        <end position="51"/>
    </location>
</feature>
<protein>
    <submittedName>
        <fullName evidence="3">Uncharacterized protein</fullName>
    </submittedName>
</protein>
<dbReference type="EMBL" id="CP037899">
    <property type="protein sequence ID" value="QDQ41496.1"/>
    <property type="molecule type" value="Genomic_DNA"/>
</dbReference>
<keyword evidence="4" id="KW-1185">Reference proteome</keyword>
<reference evidence="3" key="2">
    <citation type="journal article" date="2019" name="BMC Genomics">
        <title>Complete genome sequence analysis of the thermoacidophilic verrucomicrobial methanotroph 'Candidatus Methylacidiphilum kamchatkense' strain Kam1 and comparison with its closest relatives.</title>
        <authorList>
            <person name="Kruse T."/>
            <person name="Ratnadevi C.M."/>
            <person name="Erikstad H.A."/>
            <person name="Birkeland N.K."/>
        </authorList>
    </citation>
    <scope>NUCLEOTIDE SEQUENCE</scope>
    <source>
        <strain evidence="3">Kam1</strain>
    </source>
</reference>
<evidence type="ECO:0000313" key="2">
    <source>
        <dbReference type="EMBL" id="KIE57792.1"/>
    </source>
</evidence>
<proteinExistence type="predicted"/>
<dbReference type="KEGG" id="mkc:kam1_241"/>
<reference evidence="5" key="3">
    <citation type="submission" date="2019-03" db="EMBL/GenBank/DDBJ databases">
        <title>Complete genome of Methylacidiphilum kamchatkense Kam1.</title>
        <authorList>
            <person name="Kruse T."/>
            <person name="Murarilal Ratnadevi C."/>
            <person name="Erikstad H.-A."/>
            <person name="Birkeland N.-K."/>
        </authorList>
    </citation>
    <scope>NUCLEOTIDE SEQUENCE [LARGE SCALE GENOMIC DNA]</scope>
    <source>
        <strain evidence="5">kam1</strain>
    </source>
</reference>
<sequence>MVRAGFLTKELYGLAAEKQVAGRKGPPDPVGRGSYREGTRRFAGDGHRGLSHEMGRRAKALAPFGEPWPLYLAAAGHCLAIS</sequence>
<accession>A0A0C1RIF9</accession>
<evidence type="ECO:0000313" key="4">
    <source>
        <dbReference type="Proteomes" id="UP000031594"/>
    </source>
</evidence>
<name>A0A0C1RIF9_9BACT</name>
<evidence type="ECO:0000313" key="3">
    <source>
        <dbReference type="EMBL" id="QDQ41496.1"/>
    </source>
</evidence>
<dbReference type="AlphaFoldDB" id="A0A0C1RIF9"/>
<evidence type="ECO:0000256" key="1">
    <source>
        <dbReference type="SAM" id="MobiDB-lite"/>
    </source>
</evidence>
<dbReference type="Proteomes" id="UP000315925">
    <property type="component" value="Chromosome"/>
</dbReference>